<accession>A0A848GEU5</accession>
<sequence>MRQTIRGWHLQLKCDKSLADLSAMFNPILRGWHQYYGRFYESAMSAVWRHLNDYLTRWLMRKHKRRARHKTRARQALGRLAQKFPEAFWHWRLGCVPKAG</sequence>
<keyword evidence="2" id="KW-0695">RNA-directed DNA polymerase</keyword>
<evidence type="ECO:0000259" key="1">
    <source>
        <dbReference type="Pfam" id="PF08388"/>
    </source>
</evidence>
<comment type="caution">
    <text evidence="2">The sequence shown here is derived from an EMBL/GenBank/DDBJ whole genome shotgun (WGS) entry which is preliminary data.</text>
</comment>
<feature type="domain" description="Group II intron maturase-specific" evidence="1">
    <location>
        <begin position="1"/>
        <end position="72"/>
    </location>
</feature>
<dbReference type="EMBL" id="JABBGA010000040">
    <property type="protein sequence ID" value="NML28923.1"/>
    <property type="molecule type" value="Genomic_DNA"/>
</dbReference>
<keyword evidence="2" id="KW-0808">Transferase</keyword>
<dbReference type="Proteomes" id="UP000580043">
    <property type="component" value="Unassembled WGS sequence"/>
</dbReference>
<proteinExistence type="predicted"/>
<evidence type="ECO:0000313" key="3">
    <source>
        <dbReference type="Proteomes" id="UP000580043"/>
    </source>
</evidence>
<dbReference type="AlphaFoldDB" id="A0A848GEU5"/>
<protein>
    <submittedName>
        <fullName evidence="2">RNA-directed DNA polymerase</fullName>
    </submittedName>
</protein>
<name>A0A848GEU5_9RHOO</name>
<organism evidence="2 3">
    <name type="scientific">Zoogloea dura</name>
    <dbReference type="NCBI Taxonomy" id="2728840"/>
    <lineage>
        <taxon>Bacteria</taxon>
        <taxon>Pseudomonadati</taxon>
        <taxon>Pseudomonadota</taxon>
        <taxon>Betaproteobacteria</taxon>
        <taxon>Rhodocyclales</taxon>
        <taxon>Zoogloeaceae</taxon>
        <taxon>Zoogloea</taxon>
    </lineage>
</organism>
<keyword evidence="2" id="KW-0548">Nucleotidyltransferase</keyword>
<keyword evidence="3" id="KW-1185">Reference proteome</keyword>
<evidence type="ECO:0000313" key="2">
    <source>
        <dbReference type="EMBL" id="NML28923.1"/>
    </source>
</evidence>
<reference evidence="2 3" key="1">
    <citation type="submission" date="2020-04" db="EMBL/GenBank/DDBJ databases">
        <title>Zoogloea sp. G-4-1-14 isolated from soil.</title>
        <authorList>
            <person name="Dahal R.H."/>
        </authorList>
    </citation>
    <scope>NUCLEOTIDE SEQUENCE [LARGE SCALE GENOMIC DNA]</scope>
    <source>
        <strain evidence="2 3">G-4-1-14</strain>
    </source>
</reference>
<dbReference type="InterPro" id="IPR013597">
    <property type="entry name" value="Mat_intron_G2"/>
</dbReference>
<gene>
    <name evidence="2" type="ORF">HHL15_24525</name>
</gene>
<dbReference type="GO" id="GO:0003964">
    <property type="term" value="F:RNA-directed DNA polymerase activity"/>
    <property type="evidence" value="ECO:0007669"/>
    <property type="project" value="UniProtKB-KW"/>
</dbReference>
<dbReference type="Pfam" id="PF08388">
    <property type="entry name" value="GIIM"/>
    <property type="match status" value="1"/>
</dbReference>